<proteinExistence type="predicted"/>
<reference evidence="1" key="1">
    <citation type="journal article" date="2021" name="Proc. Natl. Acad. Sci. U.S.A.">
        <title>A Catalog of Tens of Thousands of Viruses from Human Metagenomes Reveals Hidden Associations with Chronic Diseases.</title>
        <authorList>
            <person name="Tisza M.J."/>
            <person name="Buck C.B."/>
        </authorList>
    </citation>
    <scope>NUCLEOTIDE SEQUENCE</scope>
    <source>
        <strain evidence="1">CtBtT5</strain>
    </source>
</reference>
<dbReference type="EMBL" id="BK015540">
    <property type="protein sequence ID" value="DAE11960.1"/>
    <property type="molecule type" value="Genomic_DNA"/>
</dbReference>
<sequence length="29" mass="3260">MVSLLTFLSITEEMVADQETCSNQQISQI</sequence>
<protein>
    <submittedName>
        <fullName evidence="1">Uncharacterized protein</fullName>
    </submittedName>
</protein>
<organism evidence="1">
    <name type="scientific">Myoviridae sp. ctBtT5</name>
    <dbReference type="NCBI Taxonomy" id="2825048"/>
    <lineage>
        <taxon>Viruses</taxon>
        <taxon>Duplodnaviria</taxon>
        <taxon>Heunggongvirae</taxon>
        <taxon>Uroviricota</taxon>
        <taxon>Caudoviricetes</taxon>
    </lineage>
</organism>
<accession>A0A8S5PYX7</accession>
<name>A0A8S5PYX7_9CAUD</name>
<evidence type="ECO:0000313" key="1">
    <source>
        <dbReference type="EMBL" id="DAE11960.1"/>
    </source>
</evidence>